<dbReference type="SUPFAM" id="SSF54928">
    <property type="entry name" value="RNA-binding domain, RBD"/>
    <property type="match status" value="1"/>
</dbReference>
<evidence type="ECO:0000313" key="3">
    <source>
        <dbReference type="Proteomes" id="UP000516072"/>
    </source>
</evidence>
<dbReference type="RefSeq" id="WP_197744565.1">
    <property type="nucleotide sequence ID" value="NZ_LR778175.1"/>
</dbReference>
<dbReference type="InterPro" id="IPR035979">
    <property type="entry name" value="RBD_domain_sf"/>
</dbReference>
<dbReference type="InterPro" id="IPR000504">
    <property type="entry name" value="RRM_dom"/>
</dbReference>
<evidence type="ECO:0000259" key="1">
    <source>
        <dbReference type="PROSITE" id="PS50102"/>
    </source>
</evidence>
<dbReference type="InterPro" id="IPR050441">
    <property type="entry name" value="RBM"/>
</dbReference>
<dbReference type="KEGG" id="ntg:NSCAC_0172"/>
<dbReference type="InterPro" id="IPR012677">
    <property type="entry name" value="Nucleotide-bd_a/b_plait_sf"/>
</dbReference>
<keyword evidence="3" id="KW-1185">Reference proteome</keyword>
<dbReference type="EMBL" id="LR778175">
    <property type="protein sequence ID" value="CAB1274445.1"/>
    <property type="molecule type" value="Genomic_DNA"/>
</dbReference>
<dbReference type="Gene3D" id="3.30.70.330">
    <property type="match status" value="1"/>
</dbReference>
<name>A0A7G1Q829_9GAMM</name>
<evidence type="ECO:0000313" key="2">
    <source>
        <dbReference type="EMBL" id="CAB1274445.1"/>
    </source>
</evidence>
<feature type="domain" description="RRM" evidence="1">
    <location>
        <begin position="2"/>
        <end position="79"/>
    </location>
</feature>
<protein>
    <submittedName>
        <fullName evidence="2">Putative RNA-binding protein</fullName>
    </submittedName>
</protein>
<dbReference type="PROSITE" id="PS50102">
    <property type="entry name" value="RRM"/>
    <property type="match status" value="1"/>
</dbReference>
<accession>A0A7G1Q829</accession>
<gene>
    <name evidence="2" type="ORF">NSCAC_0172</name>
</gene>
<dbReference type="AlphaFoldDB" id="A0A7G1Q829"/>
<dbReference type="Pfam" id="PF00076">
    <property type="entry name" value="RRM_1"/>
    <property type="match status" value="1"/>
</dbReference>
<dbReference type="CDD" id="cd00590">
    <property type="entry name" value="RRM_SF"/>
    <property type="match status" value="1"/>
</dbReference>
<dbReference type="PANTHER" id="PTHR48034">
    <property type="entry name" value="TRANSFORMER-2 SEX-DETERMINING PROTEIN-RELATED"/>
    <property type="match status" value="1"/>
</dbReference>
<dbReference type="Proteomes" id="UP000516072">
    <property type="component" value="Chromosome"/>
</dbReference>
<dbReference type="SMART" id="SM00360">
    <property type="entry name" value="RRM"/>
    <property type="match status" value="1"/>
</dbReference>
<organism evidence="2 3">
    <name type="scientific">Candidatus Nitrosacidococcus tergens</name>
    <dbReference type="NCBI Taxonomy" id="553981"/>
    <lineage>
        <taxon>Bacteria</taxon>
        <taxon>Pseudomonadati</taxon>
        <taxon>Pseudomonadota</taxon>
        <taxon>Gammaproteobacteria</taxon>
        <taxon>Chromatiales</taxon>
        <taxon>Chromatiaceae</taxon>
        <taxon>Candidatus Nitrosacidococcus</taxon>
    </lineage>
</organism>
<proteinExistence type="predicted"/>
<dbReference type="GO" id="GO:0003723">
    <property type="term" value="F:RNA binding"/>
    <property type="evidence" value="ECO:0007669"/>
    <property type="project" value="InterPro"/>
</dbReference>
<sequence length="91" mass="10026">MIKLFIRGLPSNTTEETLTELFSGFGTVRALTLHKDLFTGQARGTALIDMEGHEGRAAIAGLNGSQIQGSTLYVSQTKEDKRRFSRGGRRR</sequence>
<reference evidence="2 3" key="1">
    <citation type="submission" date="2020-03" db="EMBL/GenBank/DDBJ databases">
        <authorList>
            <person name="Picone N."/>
        </authorList>
    </citation>
    <scope>NUCLEOTIDE SEQUENCE [LARGE SCALE GENOMIC DNA]</scope>
    <source>
        <strain evidence="2">NSCAC1</strain>
    </source>
</reference>